<organism evidence="1 2">
    <name type="scientific">Olpidium bornovanus</name>
    <dbReference type="NCBI Taxonomy" id="278681"/>
    <lineage>
        <taxon>Eukaryota</taxon>
        <taxon>Fungi</taxon>
        <taxon>Fungi incertae sedis</taxon>
        <taxon>Olpidiomycota</taxon>
        <taxon>Olpidiomycotina</taxon>
        <taxon>Olpidiomycetes</taxon>
        <taxon>Olpidiales</taxon>
        <taxon>Olpidiaceae</taxon>
        <taxon>Olpidium</taxon>
    </lineage>
</organism>
<dbReference type="Proteomes" id="UP000673691">
    <property type="component" value="Unassembled WGS sequence"/>
</dbReference>
<evidence type="ECO:0000313" key="1">
    <source>
        <dbReference type="EMBL" id="KAG5461460.1"/>
    </source>
</evidence>
<dbReference type="EMBL" id="JAEFCI010003615">
    <property type="protein sequence ID" value="KAG5461460.1"/>
    <property type="molecule type" value="Genomic_DNA"/>
</dbReference>
<keyword evidence="2" id="KW-1185">Reference proteome</keyword>
<comment type="caution">
    <text evidence="1">The sequence shown here is derived from an EMBL/GenBank/DDBJ whole genome shotgun (WGS) entry which is preliminary data.</text>
</comment>
<dbReference type="AlphaFoldDB" id="A0A8H7ZY05"/>
<gene>
    <name evidence="1" type="ORF">BJ554DRAFT_6343</name>
</gene>
<name>A0A8H7ZY05_9FUNG</name>
<accession>A0A8H7ZY05</accession>
<protein>
    <submittedName>
        <fullName evidence="1">Uncharacterized protein</fullName>
    </submittedName>
</protein>
<proteinExistence type="predicted"/>
<evidence type="ECO:0000313" key="2">
    <source>
        <dbReference type="Proteomes" id="UP000673691"/>
    </source>
</evidence>
<dbReference type="Gene3D" id="1.10.10.60">
    <property type="entry name" value="Homeodomain-like"/>
    <property type="match status" value="1"/>
</dbReference>
<reference evidence="1 2" key="1">
    <citation type="journal article" name="Sci. Rep.">
        <title>Genome-scale phylogenetic analyses confirm Olpidium as the closest living zoosporic fungus to the non-flagellated, terrestrial fungi.</title>
        <authorList>
            <person name="Chang Y."/>
            <person name="Rochon D."/>
            <person name="Sekimoto S."/>
            <person name="Wang Y."/>
            <person name="Chovatia M."/>
            <person name="Sandor L."/>
            <person name="Salamov A."/>
            <person name="Grigoriev I.V."/>
            <person name="Stajich J.E."/>
            <person name="Spatafora J.W."/>
        </authorList>
    </citation>
    <scope>NUCLEOTIDE SEQUENCE [LARGE SCALE GENOMIC DNA]</scope>
    <source>
        <strain evidence="1">S191</strain>
    </source>
</reference>
<sequence>MPPRVNKPTRKTMTDVICIALCQHKRTNPKLTHNQLIKWLEETEGMISNTLKQSDALCHGVPATVASNPSGCVKPLSGIACQAAVT</sequence>